<protein>
    <recommendedName>
        <fullName evidence="1">BTB domain-containing protein</fullName>
    </recommendedName>
</protein>
<dbReference type="PANTHER" id="PTHR24413">
    <property type="entry name" value="SPECKLE-TYPE POZ PROTEIN"/>
    <property type="match status" value="1"/>
</dbReference>
<feature type="domain" description="BTB" evidence="1">
    <location>
        <begin position="25"/>
        <end position="92"/>
    </location>
</feature>
<dbReference type="PROSITE" id="PS50097">
    <property type="entry name" value="BTB"/>
    <property type="match status" value="1"/>
</dbReference>
<dbReference type="SUPFAM" id="SSF54695">
    <property type="entry name" value="POZ domain"/>
    <property type="match status" value="1"/>
</dbReference>
<accession>A0ABR1VS07</accession>
<dbReference type="InterPro" id="IPR011333">
    <property type="entry name" value="SKP1/BTB/POZ_sf"/>
</dbReference>
<organism evidence="2 3">
    <name type="scientific">Apiospora phragmitis</name>
    <dbReference type="NCBI Taxonomy" id="2905665"/>
    <lineage>
        <taxon>Eukaryota</taxon>
        <taxon>Fungi</taxon>
        <taxon>Dikarya</taxon>
        <taxon>Ascomycota</taxon>
        <taxon>Pezizomycotina</taxon>
        <taxon>Sordariomycetes</taxon>
        <taxon>Xylariomycetidae</taxon>
        <taxon>Amphisphaeriales</taxon>
        <taxon>Apiosporaceae</taxon>
        <taxon>Apiospora</taxon>
    </lineage>
</organism>
<evidence type="ECO:0000259" key="1">
    <source>
        <dbReference type="PROSITE" id="PS50097"/>
    </source>
</evidence>
<sequence>MIRTTAGAEMVRKTGEDLLESGLFSDAEVSAGDKVWRVHTAILCSRSDYFKKAFTGRFKEGQTGKLKIRNQDPDNVYRLLKFLYTGHLPRQLKLSQLLELYNAADYFGIDSLQTDILANLKTKFLQQGRDIWRYRNDPNAALRRMRQNWTDDDLKQSFSAARIVYTQPGNFEMPRKYFAKFLQTTYAIVGRDIRFIDALKELPELAVVIVELMMDASNQGAKSMVSLEQPEKCDNCLSKDIWAHPCAQTWVSTDNASRKLMVRGLCDRCYKIDKN</sequence>
<dbReference type="Gene3D" id="3.30.710.10">
    <property type="entry name" value="Potassium Channel Kv1.1, Chain A"/>
    <property type="match status" value="1"/>
</dbReference>
<dbReference type="Proteomes" id="UP001480595">
    <property type="component" value="Unassembled WGS sequence"/>
</dbReference>
<comment type="caution">
    <text evidence="2">The sequence shown here is derived from an EMBL/GenBank/DDBJ whole genome shotgun (WGS) entry which is preliminary data.</text>
</comment>
<dbReference type="EMBL" id="JAQQWL010000005">
    <property type="protein sequence ID" value="KAK8074038.1"/>
    <property type="molecule type" value="Genomic_DNA"/>
</dbReference>
<dbReference type="CDD" id="cd18186">
    <property type="entry name" value="BTB_POZ_ZBTB_KLHL-like"/>
    <property type="match status" value="1"/>
</dbReference>
<dbReference type="SMART" id="SM00225">
    <property type="entry name" value="BTB"/>
    <property type="match status" value="1"/>
</dbReference>
<proteinExistence type="predicted"/>
<evidence type="ECO:0000313" key="3">
    <source>
        <dbReference type="Proteomes" id="UP001480595"/>
    </source>
</evidence>
<dbReference type="Pfam" id="PF00651">
    <property type="entry name" value="BTB"/>
    <property type="match status" value="1"/>
</dbReference>
<evidence type="ECO:0000313" key="2">
    <source>
        <dbReference type="EMBL" id="KAK8074038.1"/>
    </source>
</evidence>
<reference evidence="2 3" key="1">
    <citation type="submission" date="2023-01" db="EMBL/GenBank/DDBJ databases">
        <title>Analysis of 21 Apiospora genomes using comparative genomics revels a genus with tremendous synthesis potential of carbohydrate active enzymes and secondary metabolites.</title>
        <authorList>
            <person name="Sorensen T."/>
        </authorList>
    </citation>
    <scope>NUCLEOTIDE SEQUENCE [LARGE SCALE GENOMIC DNA]</scope>
    <source>
        <strain evidence="2 3">CBS 135458</strain>
    </source>
</reference>
<keyword evidence="3" id="KW-1185">Reference proteome</keyword>
<dbReference type="GeneID" id="92089409"/>
<gene>
    <name evidence="2" type="ORF">PG994_004937</name>
</gene>
<dbReference type="InterPro" id="IPR000210">
    <property type="entry name" value="BTB/POZ_dom"/>
</dbReference>
<dbReference type="RefSeq" id="XP_066718513.1">
    <property type="nucleotide sequence ID" value="XM_066856346.1"/>
</dbReference>
<name>A0ABR1VS07_9PEZI</name>